<evidence type="ECO:0000256" key="1">
    <source>
        <dbReference type="SAM" id="Phobius"/>
    </source>
</evidence>
<accession>A0ABW3N6H1</accession>
<dbReference type="EMBL" id="JBHTJL010000009">
    <property type="protein sequence ID" value="MFD1062938.1"/>
    <property type="molecule type" value="Genomic_DNA"/>
</dbReference>
<dbReference type="Pfam" id="PF14093">
    <property type="entry name" value="DUF4271"/>
    <property type="match status" value="1"/>
</dbReference>
<comment type="caution">
    <text evidence="2">The sequence shown here is derived from an EMBL/GenBank/DDBJ whole genome shotgun (WGS) entry which is preliminary data.</text>
</comment>
<protein>
    <submittedName>
        <fullName evidence="2">DUF4271 domain-containing protein</fullName>
    </submittedName>
</protein>
<feature type="transmembrane region" description="Helical" evidence="1">
    <location>
        <begin position="136"/>
        <end position="154"/>
    </location>
</feature>
<organism evidence="2 3">
    <name type="scientific">Winogradskyella litorisediminis</name>
    <dbReference type="NCBI Taxonomy" id="1156618"/>
    <lineage>
        <taxon>Bacteria</taxon>
        <taxon>Pseudomonadati</taxon>
        <taxon>Bacteroidota</taxon>
        <taxon>Flavobacteriia</taxon>
        <taxon>Flavobacteriales</taxon>
        <taxon>Flavobacteriaceae</taxon>
        <taxon>Winogradskyella</taxon>
    </lineage>
</organism>
<feature type="transmembrane region" description="Helical" evidence="1">
    <location>
        <begin position="12"/>
        <end position="41"/>
    </location>
</feature>
<sequence length="217" mass="25478">MLRDYYTQNVFIGLIVFCLLLVVLASQLFSARFIDFVSVIWNDRYSKLYIRERKKLDIFNGILFLNLIISCGLFLIICYKIFLQDIENENLALIFLISGLFLMLILKITLERLVAHAFEITEMVKNYLFRKATYKNVSGLVLLAGNVLLLFSTLDKKMVIFSIITLIFLINVIGFIRFFKDYQKVLIINLFYFLLYLCALEIGPYVILYKVIKDYFA</sequence>
<keyword evidence="1" id="KW-1133">Transmembrane helix</keyword>
<gene>
    <name evidence="2" type="ORF">ACFQ1Q_06735</name>
</gene>
<keyword evidence="3" id="KW-1185">Reference proteome</keyword>
<keyword evidence="1" id="KW-0472">Membrane</keyword>
<feature type="transmembrane region" description="Helical" evidence="1">
    <location>
        <begin position="186"/>
        <end position="207"/>
    </location>
</feature>
<feature type="transmembrane region" description="Helical" evidence="1">
    <location>
        <begin position="160"/>
        <end position="179"/>
    </location>
</feature>
<dbReference type="InterPro" id="IPR025367">
    <property type="entry name" value="DUF4271"/>
</dbReference>
<name>A0ABW3N6H1_9FLAO</name>
<feature type="transmembrane region" description="Helical" evidence="1">
    <location>
        <begin position="62"/>
        <end position="82"/>
    </location>
</feature>
<keyword evidence="1" id="KW-0812">Transmembrane</keyword>
<evidence type="ECO:0000313" key="2">
    <source>
        <dbReference type="EMBL" id="MFD1062938.1"/>
    </source>
</evidence>
<proteinExistence type="predicted"/>
<reference evidence="3" key="1">
    <citation type="journal article" date="2019" name="Int. J. Syst. Evol. Microbiol.">
        <title>The Global Catalogue of Microorganisms (GCM) 10K type strain sequencing project: providing services to taxonomists for standard genome sequencing and annotation.</title>
        <authorList>
            <consortium name="The Broad Institute Genomics Platform"/>
            <consortium name="The Broad Institute Genome Sequencing Center for Infectious Disease"/>
            <person name="Wu L."/>
            <person name="Ma J."/>
        </authorList>
    </citation>
    <scope>NUCLEOTIDE SEQUENCE [LARGE SCALE GENOMIC DNA]</scope>
    <source>
        <strain evidence="3">CCUG 62215</strain>
    </source>
</reference>
<dbReference type="RefSeq" id="WP_386129241.1">
    <property type="nucleotide sequence ID" value="NZ_JBHTJL010000009.1"/>
</dbReference>
<dbReference type="Proteomes" id="UP001597013">
    <property type="component" value="Unassembled WGS sequence"/>
</dbReference>
<evidence type="ECO:0000313" key="3">
    <source>
        <dbReference type="Proteomes" id="UP001597013"/>
    </source>
</evidence>
<feature type="transmembrane region" description="Helical" evidence="1">
    <location>
        <begin position="94"/>
        <end position="115"/>
    </location>
</feature>